<reference evidence="9 10" key="1">
    <citation type="journal article" date="2019" name="Int. J. Syst. Evol. Microbiol.">
        <title>The Global Catalogue of Microorganisms (GCM) 10K type strain sequencing project: providing services to taxonomists for standard genome sequencing and annotation.</title>
        <authorList>
            <consortium name="The Broad Institute Genomics Platform"/>
            <consortium name="The Broad Institute Genome Sequencing Center for Infectious Disease"/>
            <person name="Wu L."/>
            <person name="Ma J."/>
        </authorList>
    </citation>
    <scope>NUCLEOTIDE SEQUENCE [LARGE SCALE GENOMIC DNA]</scope>
    <source>
        <strain evidence="9 10">JCM 12398</strain>
    </source>
</reference>
<dbReference type="Proteomes" id="UP001501266">
    <property type="component" value="Unassembled WGS sequence"/>
</dbReference>
<dbReference type="PANTHER" id="PTHR34978:SF3">
    <property type="entry name" value="SLR0241 PROTEIN"/>
    <property type="match status" value="1"/>
</dbReference>
<dbReference type="RefSeq" id="WP_343918299.1">
    <property type="nucleotide sequence ID" value="NZ_BAAAKK010000003.1"/>
</dbReference>
<keyword evidence="3 6" id="KW-0378">Hydrolase</keyword>
<gene>
    <name evidence="9" type="ORF">GCM10009640_11440</name>
</gene>
<feature type="transmembrane region" description="Helical" evidence="7">
    <location>
        <begin position="43"/>
        <end position="65"/>
    </location>
</feature>
<evidence type="ECO:0000259" key="8">
    <source>
        <dbReference type="Pfam" id="PF01435"/>
    </source>
</evidence>
<keyword evidence="5 6" id="KW-0482">Metalloprotease</keyword>
<evidence type="ECO:0000256" key="2">
    <source>
        <dbReference type="ARBA" id="ARBA00022723"/>
    </source>
</evidence>
<organism evidence="9 10">
    <name type="scientific">Agrococcus citreus</name>
    <dbReference type="NCBI Taxonomy" id="84643"/>
    <lineage>
        <taxon>Bacteria</taxon>
        <taxon>Bacillati</taxon>
        <taxon>Actinomycetota</taxon>
        <taxon>Actinomycetes</taxon>
        <taxon>Micrococcales</taxon>
        <taxon>Microbacteriaceae</taxon>
        <taxon>Agrococcus</taxon>
    </lineage>
</organism>
<dbReference type="InterPro" id="IPR001915">
    <property type="entry name" value="Peptidase_M48"/>
</dbReference>
<evidence type="ECO:0000256" key="5">
    <source>
        <dbReference type="ARBA" id="ARBA00023049"/>
    </source>
</evidence>
<evidence type="ECO:0000256" key="1">
    <source>
        <dbReference type="ARBA" id="ARBA00022670"/>
    </source>
</evidence>
<comment type="caution">
    <text evidence="9">The sequence shown here is derived from an EMBL/GenBank/DDBJ whole genome shotgun (WGS) entry which is preliminary data.</text>
</comment>
<name>A0ABN1YRT5_9MICO</name>
<evidence type="ECO:0000313" key="10">
    <source>
        <dbReference type="Proteomes" id="UP001501266"/>
    </source>
</evidence>
<feature type="domain" description="Peptidase M48" evidence="8">
    <location>
        <begin position="143"/>
        <end position="218"/>
    </location>
</feature>
<keyword evidence="7" id="KW-1133">Transmembrane helix</keyword>
<dbReference type="PANTHER" id="PTHR34978">
    <property type="entry name" value="POSSIBLE SENSOR-TRANSDUCER PROTEIN BLAR"/>
    <property type="match status" value="1"/>
</dbReference>
<evidence type="ECO:0000256" key="7">
    <source>
        <dbReference type="SAM" id="Phobius"/>
    </source>
</evidence>
<evidence type="ECO:0000256" key="4">
    <source>
        <dbReference type="ARBA" id="ARBA00022833"/>
    </source>
</evidence>
<proteinExistence type="inferred from homology"/>
<dbReference type="Gene3D" id="3.30.2010.10">
    <property type="entry name" value="Metalloproteases ('zincins'), catalytic domain"/>
    <property type="match status" value="1"/>
</dbReference>
<evidence type="ECO:0000313" key="9">
    <source>
        <dbReference type="EMBL" id="GAA1421106.1"/>
    </source>
</evidence>
<keyword evidence="2" id="KW-0479">Metal-binding</keyword>
<keyword evidence="4 6" id="KW-0862">Zinc</keyword>
<keyword evidence="1 6" id="KW-0645">Protease</keyword>
<protein>
    <submittedName>
        <fullName evidence="9">M56 family metallopeptidase</fullName>
    </submittedName>
</protein>
<keyword evidence="7" id="KW-0472">Membrane</keyword>
<dbReference type="CDD" id="cd07326">
    <property type="entry name" value="M56_BlaR1_MecR1_like"/>
    <property type="match status" value="1"/>
</dbReference>
<keyword evidence="10" id="KW-1185">Reference proteome</keyword>
<evidence type="ECO:0000256" key="3">
    <source>
        <dbReference type="ARBA" id="ARBA00022801"/>
    </source>
</evidence>
<accession>A0ABN1YRT5</accession>
<feature type="transmembrane region" description="Helical" evidence="7">
    <location>
        <begin position="77"/>
        <end position="103"/>
    </location>
</feature>
<comment type="cofactor">
    <cofactor evidence="6">
        <name>Zn(2+)</name>
        <dbReference type="ChEBI" id="CHEBI:29105"/>
    </cofactor>
    <text evidence="6">Binds 1 zinc ion per subunit.</text>
</comment>
<keyword evidence="7" id="KW-0812">Transmembrane</keyword>
<feature type="transmembrane region" description="Helical" evidence="7">
    <location>
        <begin position="109"/>
        <end position="132"/>
    </location>
</feature>
<comment type="similarity">
    <text evidence="6">Belongs to the peptidase M48 family.</text>
</comment>
<dbReference type="InterPro" id="IPR052173">
    <property type="entry name" value="Beta-lactam_resp_regulator"/>
</dbReference>
<dbReference type="EMBL" id="BAAAKK010000003">
    <property type="protein sequence ID" value="GAA1421106.1"/>
    <property type="molecule type" value="Genomic_DNA"/>
</dbReference>
<sequence>MPLAVVALDGAVALDGVAAFDGAAALARAVALDGALVIPHGAIVWGAAMLWLVALLLAWPVPIWLARAAWPMRAPVVALLVWQAVGLAGGLSMIGALALTGFAVAPDRLWLAAIPAAVFAVYLLAHLAVTIVQVTRQRRRHLHLLDLLTSPHPTRARTRVLDDALPVAYCLPRGAGSVTVLSQGLLDRLDPDELVAVIAHERAHVEQRHDLLLLAFRAWRSALPWFPIAALADAEVAALVEMLADDHARREVRDEVLARAILQVGASGVADAEVDPAGSTRGSDRFKRLVA</sequence>
<evidence type="ECO:0000256" key="6">
    <source>
        <dbReference type="RuleBase" id="RU003983"/>
    </source>
</evidence>
<dbReference type="Pfam" id="PF01435">
    <property type="entry name" value="Peptidase_M48"/>
    <property type="match status" value="1"/>
</dbReference>